<accession>A0ABX0YL35</accession>
<organism evidence="4 5">
    <name type="scientific">Pseudomonas quercus</name>
    <dbReference type="NCBI Taxonomy" id="2722792"/>
    <lineage>
        <taxon>Bacteria</taxon>
        <taxon>Pseudomonadati</taxon>
        <taxon>Pseudomonadota</taxon>
        <taxon>Gammaproteobacteria</taxon>
        <taxon>Pseudomonadales</taxon>
        <taxon>Pseudomonadaceae</taxon>
        <taxon>Pseudomonas</taxon>
    </lineage>
</organism>
<dbReference type="PANTHER" id="PTHR30055:SF223">
    <property type="entry name" value="HTH-TYPE TRANSCRIPTIONAL REGULATOR UIDR"/>
    <property type="match status" value="1"/>
</dbReference>
<reference evidence="4 5" key="1">
    <citation type="submission" date="2020-03" db="EMBL/GenBank/DDBJ databases">
        <authorList>
            <person name="Wang L."/>
            <person name="He N."/>
            <person name="Li Y."/>
            <person name="Fang Y."/>
            <person name="Zhang F."/>
        </authorList>
    </citation>
    <scope>NUCLEOTIDE SEQUENCE [LARGE SCALE GENOMIC DNA]</scope>
    <source>
        <strain evidence="5">hsmgli-8</strain>
    </source>
</reference>
<feature type="domain" description="HTH tetR-type" evidence="3">
    <location>
        <begin position="5"/>
        <end position="65"/>
    </location>
</feature>
<dbReference type="InterPro" id="IPR050109">
    <property type="entry name" value="HTH-type_TetR-like_transc_reg"/>
</dbReference>
<evidence type="ECO:0000313" key="4">
    <source>
        <dbReference type="EMBL" id="NJP02648.1"/>
    </source>
</evidence>
<dbReference type="EMBL" id="JAAVJI010000012">
    <property type="protein sequence ID" value="NJP02648.1"/>
    <property type="molecule type" value="Genomic_DNA"/>
</dbReference>
<evidence type="ECO:0000256" key="1">
    <source>
        <dbReference type="ARBA" id="ARBA00023125"/>
    </source>
</evidence>
<dbReference type="PANTHER" id="PTHR30055">
    <property type="entry name" value="HTH-TYPE TRANSCRIPTIONAL REGULATOR RUTR"/>
    <property type="match status" value="1"/>
</dbReference>
<proteinExistence type="predicted"/>
<keyword evidence="1 2" id="KW-0238">DNA-binding</keyword>
<dbReference type="Pfam" id="PF13972">
    <property type="entry name" value="TetR"/>
    <property type="match status" value="1"/>
</dbReference>
<dbReference type="InterPro" id="IPR001647">
    <property type="entry name" value="HTH_TetR"/>
</dbReference>
<dbReference type="InterPro" id="IPR025722">
    <property type="entry name" value="TetR"/>
</dbReference>
<dbReference type="PRINTS" id="PR00455">
    <property type="entry name" value="HTHTETR"/>
</dbReference>
<dbReference type="SUPFAM" id="SSF46689">
    <property type="entry name" value="Homeodomain-like"/>
    <property type="match status" value="1"/>
</dbReference>
<dbReference type="PROSITE" id="PS50977">
    <property type="entry name" value="HTH_TETR_2"/>
    <property type="match status" value="1"/>
</dbReference>
<dbReference type="InterPro" id="IPR009057">
    <property type="entry name" value="Homeodomain-like_sf"/>
</dbReference>
<keyword evidence="5" id="KW-1185">Reference proteome</keyword>
<evidence type="ECO:0000313" key="5">
    <source>
        <dbReference type="Proteomes" id="UP000746535"/>
    </source>
</evidence>
<dbReference type="Pfam" id="PF00440">
    <property type="entry name" value="TetR_N"/>
    <property type="match status" value="1"/>
</dbReference>
<dbReference type="Proteomes" id="UP000746535">
    <property type="component" value="Unassembled WGS sequence"/>
</dbReference>
<dbReference type="RefSeq" id="WP_168085228.1">
    <property type="nucleotide sequence ID" value="NZ_JAAVJI010000012.1"/>
</dbReference>
<name>A0ABX0YL35_9PSED</name>
<comment type="caution">
    <text evidence="4">The sequence shown here is derived from an EMBL/GenBank/DDBJ whole genome shotgun (WGS) entry which is preliminary data.</text>
</comment>
<evidence type="ECO:0000259" key="3">
    <source>
        <dbReference type="PROSITE" id="PS50977"/>
    </source>
</evidence>
<evidence type="ECO:0000256" key="2">
    <source>
        <dbReference type="PROSITE-ProRule" id="PRU00335"/>
    </source>
</evidence>
<gene>
    <name evidence="4" type="ORF">HBH25_17500</name>
</gene>
<protein>
    <submittedName>
        <fullName evidence="4">TetR family transcriptional regulator</fullName>
    </submittedName>
</protein>
<feature type="DNA-binding region" description="H-T-H motif" evidence="2">
    <location>
        <begin position="28"/>
        <end position="47"/>
    </location>
</feature>
<sequence>MKASSKTREHIAKVSLALFNEQGERNVSTNHIAAAAGISPGNLYYHFANKHQVVAVLFADYKAQMNSALQVHADTPSGAERLRLCVGKVIAAIWAYRFIYRDLEQLVQADPELGAEHRVFSISCLREGRQLLEHLCRCGLLSMTPLEQQTVAINAWLILTSWVRYLYTTLPSPVVISPAAVQRGAWQALSLLQHYALPCPAGWISELMAAFKGGAQDDKALPLV</sequence>
<dbReference type="Gene3D" id="1.10.357.10">
    <property type="entry name" value="Tetracycline Repressor, domain 2"/>
    <property type="match status" value="1"/>
</dbReference>